<dbReference type="InterPro" id="IPR025738">
    <property type="entry name" value="BatD"/>
</dbReference>
<reference evidence="3" key="2">
    <citation type="submission" date="2020-09" db="EMBL/GenBank/DDBJ databases">
        <authorList>
            <person name="Sun Q."/>
            <person name="Kim S."/>
        </authorList>
    </citation>
    <scope>NUCLEOTIDE SEQUENCE</scope>
    <source>
        <strain evidence="3">KCTC 32337</strain>
    </source>
</reference>
<gene>
    <name evidence="3" type="ORF">GCM10011274_47180</name>
</gene>
<keyword evidence="1" id="KW-1133">Transmembrane helix</keyword>
<dbReference type="Proteomes" id="UP000622604">
    <property type="component" value="Unassembled WGS sequence"/>
</dbReference>
<name>A0A8H9IE61_9ALTE</name>
<keyword evidence="1" id="KW-0812">Transmembrane</keyword>
<evidence type="ECO:0000256" key="1">
    <source>
        <dbReference type="SAM" id="Phobius"/>
    </source>
</evidence>
<comment type="caution">
    <text evidence="3">The sequence shown here is derived from an EMBL/GenBank/DDBJ whole genome shotgun (WGS) entry which is preliminary data.</text>
</comment>
<evidence type="ECO:0000313" key="3">
    <source>
        <dbReference type="EMBL" id="GGZ84285.1"/>
    </source>
</evidence>
<feature type="signal peptide" evidence="2">
    <location>
        <begin position="1"/>
        <end position="21"/>
    </location>
</feature>
<evidence type="ECO:0000256" key="2">
    <source>
        <dbReference type="SAM" id="SignalP"/>
    </source>
</evidence>
<dbReference type="PANTHER" id="PTHR40940:SF1">
    <property type="entry name" value="PROTEIN BATD"/>
    <property type="match status" value="1"/>
</dbReference>
<reference evidence="3" key="1">
    <citation type="journal article" date="2014" name="Int. J. Syst. Evol. Microbiol.">
        <title>Complete genome sequence of Corynebacterium casei LMG S-19264T (=DSM 44701T), isolated from a smear-ripened cheese.</title>
        <authorList>
            <consortium name="US DOE Joint Genome Institute (JGI-PGF)"/>
            <person name="Walter F."/>
            <person name="Albersmeier A."/>
            <person name="Kalinowski J."/>
            <person name="Ruckert C."/>
        </authorList>
    </citation>
    <scope>NUCLEOTIDE SEQUENCE</scope>
    <source>
        <strain evidence="3">KCTC 32337</strain>
    </source>
</reference>
<feature type="transmembrane region" description="Helical" evidence="1">
    <location>
        <begin position="298"/>
        <end position="317"/>
    </location>
</feature>
<accession>A0A8H9IE61</accession>
<dbReference type="AlphaFoldDB" id="A0A8H9IE61"/>
<protein>
    <recommendedName>
        <fullName evidence="5">Protein BatD</fullName>
    </recommendedName>
</protein>
<dbReference type="PANTHER" id="PTHR40940">
    <property type="entry name" value="PROTEIN BATD-RELATED"/>
    <property type="match status" value="1"/>
</dbReference>
<evidence type="ECO:0000313" key="4">
    <source>
        <dbReference type="Proteomes" id="UP000622604"/>
    </source>
</evidence>
<keyword evidence="2" id="KW-0732">Signal</keyword>
<dbReference type="RefSeq" id="WP_015068507.1">
    <property type="nucleotide sequence ID" value="NZ_BMZC01000028.1"/>
</dbReference>
<evidence type="ECO:0008006" key="5">
    <source>
        <dbReference type="Google" id="ProtNLM"/>
    </source>
</evidence>
<organism evidence="3 4">
    <name type="scientific">Paraglaciecola chathamensis</name>
    <dbReference type="NCBI Taxonomy" id="368405"/>
    <lineage>
        <taxon>Bacteria</taxon>
        <taxon>Pseudomonadati</taxon>
        <taxon>Pseudomonadota</taxon>
        <taxon>Gammaproteobacteria</taxon>
        <taxon>Alteromonadales</taxon>
        <taxon>Alteromonadaceae</taxon>
        <taxon>Paraglaciecola</taxon>
    </lineage>
</organism>
<proteinExistence type="predicted"/>
<feature type="chain" id="PRO_5034152383" description="Protein BatD" evidence="2">
    <location>
        <begin position="22"/>
        <end position="430"/>
    </location>
</feature>
<dbReference type="EMBL" id="BMZC01000028">
    <property type="protein sequence ID" value="GGZ84285.1"/>
    <property type="molecule type" value="Genomic_DNA"/>
</dbReference>
<sequence length="430" mass="48656">MSKAKLLALFLLLLPYSLAHAATTIDDLIRQNELQVSIEVVNDRPVIVGQEVTIKLRIATSTWFKGSVTFTLPEIDNAIVIQRSNFGLNSSEHLNGKRWTVHEKEFSIFPQQATNYMVPEFEVSMKIHVIGQGDIEGIILTNPIVFSALVPKQLQNSLDENSQWWAANHLAIKQAWDKDLTQLLPGDAVTRTITIEADGLLAMMLPEINHNTIHGLPHYLSTPELIDNNNRGNKLATRIQKFTYIVEQQGKVVIPKIKLAWWDNNAQTLKHAQLDSQPIAIGSLTVGQQFQLYITKNLTIFFYLLCALCLLIGYLVFIRKRTNNSNQDKHRTKKIKAQLKQAIKSNDHKSFIKWAYIYLDTVTKSNNINLLTKELSREENSATSSLFESVFSPVSSDKQTDRLSKSYLKALNKNSKVITKPKTPNINPKG</sequence>
<keyword evidence="1" id="KW-0472">Membrane</keyword>